<gene>
    <name evidence="3" type="ORF">GCM10010346_00470</name>
</gene>
<accession>A0ABQ3DDB4</accession>
<evidence type="ECO:0000259" key="2">
    <source>
        <dbReference type="Pfam" id="PF19291"/>
    </source>
</evidence>
<dbReference type="SUPFAM" id="SSF48208">
    <property type="entry name" value="Six-hairpin glycosidases"/>
    <property type="match status" value="1"/>
</dbReference>
<protein>
    <submittedName>
        <fullName evidence="3">Glucoamylase</fullName>
    </submittedName>
</protein>
<dbReference type="PANTHER" id="PTHR31616">
    <property type="entry name" value="TREHALASE"/>
    <property type="match status" value="1"/>
</dbReference>
<dbReference type="EMBL" id="BMVO01000001">
    <property type="protein sequence ID" value="GHA82224.1"/>
    <property type="molecule type" value="Genomic_DNA"/>
</dbReference>
<dbReference type="PANTHER" id="PTHR31616:SF0">
    <property type="entry name" value="GLUCAN 1,4-ALPHA-GLUCOSIDASE"/>
    <property type="match status" value="1"/>
</dbReference>
<comment type="caution">
    <text evidence="3">The sequence shown here is derived from an EMBL/GenBank/DDBJ whole genome shotgun (WGS) entry which is preliminary data.</text>
</comment>
<dbReference type="Proteomes" id="UP000599437">
    <property type="component" value="Unassembled WGS sequence"/>
</dbReference>
<feature type="domain" description="Trehalase-like N-terminal" evidence="2">
    <location>
        <begin position="3"/>
        <end position="150"/>
    </location>
</feature>
<evidence type="ECO:0000259" key="1">
    <source>
        <dbReference type="Pfam" id="PF00723"/>
    </source>
</evidence>
<dbReference type="InterPro" id="IPR045582">
    <property type="entry name" value="Trehalase-like_N"/>
</dbReference>
<name>A0ABQ3DDB4_9ACTN</name>
<feature type="domain" description="GH15-like" evidence="1">
    <location>
        <begin position="218"/>
        <end position="585"/>
    </location>
</feature>
<dbReference type="Gene3D" id="1.50.10.10">
    <property type="match status" value="1"/>
</dbReference>
<dbReference type="RefSeq" id="WP_138898693.1">
    <property type="nucleotide sequence ID" value="NZ_BMVO01000001.1"/>
</dbReference>
<dbReference type="InterPro" id="IPR012341">
    <property type="entry name" value="6hp_glycosidase-like_sf"/>
</dbReference>
<dbReference type="InterPro" id="IPR011613">
    <property type="entry name" value="GH15-like"/>
</dbReference>
<proteinExistence type="predicted"/>
<sequence>MTQRIEDYALIGDLQTAALVGKDGSIDWLCLPRFDSAACFAALLGDEDNGHWRVAPAGAGACARRAYRDDTLVLDTIWETRSGSVKVTDFMPQRDEAPDVVRIVEGLSGEVTMRSTLRLRFDYGNVVPWMRRTSGHRVAVAGPDAVWLRAEPADRVKSWGQQYTTYSSFTVAEGEKVAFVLTWHPSHEPEPPRTDPFEGLEHSLQDWREWASQCRYDGPYREAVLRSLITLKALTHAPTGGIVAAPTTSLPEEIGGVRNWDYRYCWLRDSTLTLGALVAAGYIDEAAAWRDWLLRAVAGDPADLQIMYGISGERRLPETELPWLKGYEGSAPVRTGNAAVKQLQLDVYGEVIDSLYMARAWGLRPKPHAWNLQLSLLGFLESNWREPDEGLWEVRGPRRHFVHSKVMAWVAADRAVRALEEDPTLHGDADRWRVMRDEVHREVCEKGYDPERNTFTQYYGSQELDAATLLIPRVGFLPPDDPRVVGTVEAVRAELSHGGFIRRYSTDGLTVDGLPGDEGTFLACSFWLVDALRMTGRVKEARELFERLLTLRSDVGLLAEEYDPASGRQLGNFPQAFSHIGLVVSALALDGGGEEAAGWAHGS</sequence>
<organism evidence="3 4">
    <name type="scientific">Streptomyces chryseus</name>
    <dbReference type="NCBI Taxonomy" id="68186"/>
    <lineage>
        <taxon>Bacteria</taxon>
        <taxon>Bacillati</taxon>
        <taxon>Actinomycetota</taxon>
        <taxon>Actinomycetes</taxon>
        <taxon>Kitasatosporales</taxon>
        <taxon>Streptomycetaceae</taxon>
        <taxon>Streptomyces</taxon>
    </lineage>
</organism>
<dbReference type="InterPro" id="IPR008928">
    <property type="entry name" value="6-hairpin_glycosidase_sf"/>
</dbReference>
<dbReference type="Pfam" id="PF19291">
    <property type="entry name" value="TREH_N"/>
    <property type="match status" value="1"/>
</dbReference>
<dbReference type="Pfam" id="PF00723">
    <property type="entry name" value="Glyco_hydro_15"/>
    <property type="match status" value="1"/>
</dbReference>
<keyword evidence="4" id="KW-1185">Reference proteome</keyword>
<reference evidence="4" key="1">
    <citation type="journal article" date="2019" name="Int. J. Syst. Evol. Microbiol.">
        <title>The Global Catalogue of Microorganisms (GCM) 10K type strain sequencing project: providing services to taxonomists for standard genome sequencing and annotation.</title>
        <authorList>
            <consortium name="The Broad Institute Genomics Platform"/>
            <consortium name="The Broad Institute Genome Sequencing Center for Infectious Disease"/>
            <person name="Wu L."/>
            <person name="Ma J."/>
        </authorList>
    </citation>
    <scope>NUCLEOTIDE SEQUENCE [LARGE SCALE GENOMIC DNA]</scope>
    <source>
        <strain evidence="4">JCM 4737</strain>
    </source>
</reference>
<evidence type="ECO:0000313" key="3">
    <source>
        <dbReference type="EMBL" id="GHA82224.1"/>
    </source>
</evidence>
<evidence type="ECO:0000313" key="4">
    <source>
        <dbReference type="Proteomes" id="UP000599437"/>
    </source>
</evidence>